<dbReference type="Proteomes" id="UP000076858">
    <property type="component" value="Unassembled WGS sequence"/>
</dbReference>
<accession>A0A0P5TWT2</accession>
<gene>
    <name evidence="1" type="ORF">APZ42_019026</name>
</gene>
<protein>
    <submittedName>
        <fullName evidence="1">Uncharacterized protein</fullName>
    </submittedName>
</protein>
<dbReference type="EMBL" id="LRGB01000872">
    <property type="protein sequence ID" value="KZS15367.1"/>
    <property type="molecule type" value="Genomic_DNA"/>
</dbReference>
<name>A0A0P5TWT2_9CRUS</name>
<dbReference type="AlphaFoldDB" id="A0A0P5TWT2"/>
<proteinExistence type="predicted"/>
<reference evidence="1 2" key="1">
    <citation type="submission" date="2016-03" db="EMBL/GenBank/DDBJ databases">
        <title>EvidentialGene: Evidence-directed Construction of Genes on Genomes.</title>
        <authorList>
            <person name="Gilbert D.G."/>
            <person name="Choi J.-H."/>
            <person name="Mockaitis K."/>
            <person name="Colbourne J."/>
            <person name="Pfrender M."/>
        </authorList>
    </citation>
    <scope>NUCLEOTIDE SEQUENCE [LARGE SCALE GENOMIC DNA]</scope>
    <source>
        <strain evidence="1 2">Xinb3</strain>
        <tissue evidence="1">Complete organism</tissue>
    </source>
</reference>
<keyword evidence="2" id="KW-1185">Reference proteome</keyword>
<comment type="caution">
    <text evidence="1">The sequence shown here is derived from an EMBL/GenBank/DDBJ whole genome shotgun (WGS) entry which is preliminary data.</text>
</comment>
<evidence type="ECO:0000313" key="2">
    <source>
        <dbReference type="Proteomes" id="UP000076858"/>
    </source>
</evidence>
<organism evidence="1 2">
    <name type="scientific">Daphnia magna</name>
    <dbReference type="NCBI Taxonomy" id="35525"/>
    <lineage>
        <taxon>Eukaryota</taxon>
        <taxon>Metazoa</taxon>
        <taxon>Ecdysozoa</taxon>
        <taxon>Arthropoda</taxon>
        <taxon>Crustacea</taxon>
        <taxon>Branchiopoda</taxon>
        <taxon>Diplostraca</taxon>
        <taxon>Cladocera</taxon>
        <taxon>Anomopoda</taxon>
        <taxon>Daphniidae</taxon>
        <taxon>Daphnia</taxon>
    </lineage>
</organism>
<sequence length="175" mass="18902">MMHKWSVAMILCCWMLLLSVSARASASNLDDDNGLDVDFEDVSSTDVHPTARFAFVNLNSDGSLSFTFNATSLQYTLLAALTALVLAAILLPLLGLIGIGSQEPEYGYAYTDQQGYTGTSYDAPAPSYGANSYGGSSYSKRSLSWMGPVMEALSKSYQKYEMGGGSSRSEEKHQE</sequence>
<dbReference type="OrthoDB" id="6370107at2759"/>
<evidence type="ECO:0000313" key="1">
    <source>
        <dbReference type="EMBL" id="KZS15367.1"/>
    </source>
</evidence>